<organism evidence="2 3">
    <name type="scientific">Deinandra increscens subsp. villosa</name>
    <dbReference type="NCBI Taxonomy" id="3103831"/>
    <lineage>
        <taxon>Eukaryota</taxon>
        <taxon>Viridiplantae</taxon>
        <taxon>Streptophyta</taxon>
        <taxon>Embryophyta</taxon>
        <taxon>Tracheophyta</taxon>
        <taxon>Spermatophyta</taxon>
        <taxon>Magnoliopsida</taxon>
        <taxon>eudicotyledons</taxon>
        <taxon>Gunneridae</taxon>
        <taxon>Pentapetalae</taxon>
        <taxon>asterids</taxon>
        <taxon>campanulids</taxon>
        <taxon>Asterales</taxon>
        <taxon>Asteraceae</taxon>
        <taxon>Asteroideae</taxon>
        <taxon>Heliantheae alliance</taxon>
        <taxon>Madieae</taxon>
        <taxon>Madiinae</taxon>
        <taxon>Deinandra</taxon>
    </lineage>
</organism>
<dbReference type="AlphaFoldDB" id="A0AAP0HCV8"/>
<evidence type="ECO:0000313" key="3">
    <source>
        <dbReference type="Proteomes" id="UP001408789"/>
    </source>
</evidence>
<accession>A0AAP0HCV8</accession>
<name>A0AAP0HCV8_9ASTR</name>
<dbReference type="InterPro" id="IPR040256">
    <property type="entry name" value="At4g02000-like"/>
</dbReference>
<feature type="compositionally biased region" description="Polar residues" evidence="1">
    <location>
        <begin position="123"/>
        <end position="132"/>
    </location>
</feature>
<feature type="region of interest" description="Disordered" evidence="1">
    <location>
        <begin position="120"/>
        <end position="157"/>
    </location>
</feature>
<evidence type="ECO:0000313" key="2">
    <source>
        <dbReference type="EMBL" id="KAK9078105.1"/>
    </source>
</evidence>
<reference evidence="2 3" key="1">
    <citation type="submission" date="2024-04" db="EMBL/GenBank/DDBJ databases">
        <title>The reference genome of an endangered Asteraceae, Deinandra increscens subsp. villosa, native to the Central Coast of California.</title>
        <authorList>
            <person name="Guilliams M."/>
            <person name="Hasenstab-Lehman K."/>
            <person name="Meyer R."/>
            <person name="Mcevoy S."/>
        </authorList>
    </citation>
    <scope>NUCLEOTIDE SEQUENCE [LARGE SCALE GENOMIC DNA]</scope>
    <source>
        <tissue evidence="2">Leaf</tissue>
    </source>
</reference>
<keyword evidence="3" id="KW-1185">Reference proteome</keyword>
<dbReference type="Proteomes" id="UP001408789">
    <property type="component" value="Unassembled WGS sequence"/>
</dbReference>
<comment type="caution">
    <text evidence="2">The sequence shown here is derived from an EMBL/GenBank/DDBJ whole genome shotgun (WGS) entry which is preliminary data.</text>
</comment>
<feature type="compositionally biased region" description="Basic and acidic residues" evidence="1">
    <location>
        <begin position="133"/>
        <end position="142"/>
    </location>
</feature>
<dbReference type="PANTHER" id="PTHR31286:SF99">
    <property type="entry name" value="DUF4283 DOMAIN-CONTAINING PROTEIN"/>
    <property type="match status" value="1"/>
</dbReference>
<evidence type="ECO:0000256" key="1">
    <source>
        <dbReference type="SAM" id="MobiDB-lite"/>
    </source>
</evidence>
<protein>
    <submittedName>
        <fullName evidence="2">Uncharacterized protein</fullName>
    </submittedName>
</protein>
<dbReference type="EMBL" id="JBCNJP010000006">
    <property type="protein sequence ID" value="KAK9078105.1"/>
    <property type="molecule type" value="Genomic_DNA"/>
</dbReference>
<gene>
    <name evidence="2" type="ORF">SSX86_002162</name>
</gene>
<proteinExistence type="predicted"/>
<sequence length="222" mass="25115">MCYDSWGRSSFARALIEISADHEYMETIKVSVPDPDGEDFLVETIHVEYEWQPPRCNKCCVFSHDMEHCPHRVKDHQKYPVNQVDEEGFVEPNKKKVAKKGVPARNQKAKLVYRPVSIKVSDQGASSSSKPITENKETRKEPTANVSTHNPFDILEGGEDRVIQMEELQSFARKMKDGNKNKMSYPDMEVLDETNETARFMASGLNLNKKGASTPSGQGPHD</sequence>
<dbReference type="PANTHER" id="PTHR31286">
    <property type="entry name" value="GLYCINE-RICH CELL WALL STRUCTURAL PROTEIN 1.8-LIKE"/>
    <property type="match status" value="1"/>
</dbReference>